<comment type="caution">
    <text evidence="5">The sequence shown here is derived from an EMBL/GenBank/DDBJ whole genome shotgun (WGS) entry which is preliminary data.</text>
</comment>
<evidence type="ECO:0000313" key="5">
    <source>
        <dbReference type="EMBL" id="GIT94261.1"/>
    </source>
</evidence>
<dbReference type="SUPFAM" id="SSF48179">
    <property type="entry name" value="6-phosphogluconate dehydrogenase C-terminal domain-like"/>
    <property type="match status" value="1"/>
</dbReference>
<accession>A0ABQ4NIX3</accession>
<dbReference type="EMBL" id="BPFH01000001">
    <property type="protein sequence ID" value="GIT94261.1"/>
    <property type="molecule type" value="Genomic_DNA"/>
</dbReference>
<feature type="domain" description="Mannitol dehydrogenase C-terminal" evidence="4">
    <location>
        <begin position="278"/>
        <end position="447"/>
    </location>
</feature>
<dbReference type="InterPro" id="IPR013118">
    <property type="entry name" value="Mannitol_DH_C"/>
</dbReference>
<evidence type="ECO:0000313" key="6">
    <source>
        <dbReference type="Proteomes" id="UP000786693"/>
    </source>
</evidence>
<evidence type="ECO:0000256" key="1">
    <source>
        <dbReference type="ARBA" id="ARBA00023002"/>
    </source>
</evidence>
<dbReference type="InterPro" id="IPR008927">
    <property type="entry name" value="6-PGluconate_DH-like_C_sf"/>
</dbReference>
<dbReference type="Pfam" id="PF01232">
    <property type="entry name" value="Mannitol_dh"/>
    <property type="match status" value="1"/>
</dbReference>
<dbReference type="PANTHER" id="PTHR43362:SF1">
    <property type="entry name" value="MANNITOL DEHYDROGENASE 2-RELATED"/>
    <property type="match status" value="1"/>
</dbReference>
<proteinExistence type="predicted"/>
<dbReference type="InterPro" id="IPR036291">
    <property type="entry name" value="NAD(P)-bd_dom_sf"/>
</dbReference>
<protein>
    <submittedName>
        <fullName evidence="5">Mannitol dehydrogenase</fullName>
    </submittedName>
</protein>
<dbReference type="InterPro" id="IPR013328">
    <property type="entry name" value="6PGD_dom2"/>
</dbReference>
<gene>
    <name evidence="5" type="ORF">JANAI62_08840</name>
</gene>
<evidence type="ECO:0000259" key="4">
    <source>
        <dbReference type="Pfam" id="PF08125"/>
    </source>
</evidence>
<dbReference type="PRINTS" id="PR00084">
    <property type="entry name" value="MTLDHDRGNASE"/>
</dbReference>
<dbReference type="Pfam" id="PF08125">
    <property type="entry name" value="Mannitol_dh_C"/>
    <property type="match status" value="1"/>
</dbReference>
<dbReference type="InterPro" id="IPR023027">
    <property type="entry name" value="Mannitol_DH_CS"/>
</dbReference>
<feature type="domain" description="Mannitol dehydrogenase N-terminal" evidence="3">
    <location>
        <begin position="20"/>
        <end position="267"/>
    </location>
</feature>
<evidence type="ECO:0000259" key="3">
    <source>
        <dbReference type="Pfam" id="PF01232"/>
    </source>
</evidence>
<dbReference type="RefSeq" id="WP_220747742.1">
    <property type="nucleotide sequence ID" value="NZ_BPFH01000001.1"/>
</dbReference>
<keyword evidence="1" id="KW-0560">Oxidoreductase</keyword>
<sequence>MTDAKIFKTGYDRAACSIGLVHIGYGAFHRAHQAVYLDDYMQATGDLRWGIAAVNLRASESAAFRQAAQSKDGYALKTIAPDGTQEFRVVRSHLAFVDAAQDLGAALDLFADPKVTAATVTVTESGYSYRDDWTLDLGAPAVAGDLSQGTAQTIYGFLARALAHRAAVLDAPLTVLCCDNIRRNGTVLEAALLSFLEAAGQDDLAGWVRANVRFPCSMVDRITPRATAALSQEVAQVAPRHADSPVHSESFTQWVLQDHFAGEMPDLTRVGVQVVDTVDPFEEAKIRILNGGHTGLAYLGALAGYSTFDQAMGDPALRAHFDAWEEQDVLPGLAGHVPFDTTAYLAEIARRFENPGIADQLERICMDGYAKMGIYICPTIEACLAQGRTPNAGYDCIASWVVFARKAQAGTAKVPYQEPLWDRLQPLLNKDREGDLVSEPTLWGALPKRYASFAPALLSAIHRMEDQWQD</sequence>
<organism evidence="5 6">
    <name type="scientific">Jannaschia pagri</name>
    <dbReference type="NCBI Taxonomy" id="2829797"/>
    <lineage>
        <taxon>Bacteria</taxon>
        <taxon>Pseudomonadati</taxon>
        <taxon>Pseudomonadota</taxon>
        <taxon>Alphaproteobacteria</taxon>
        <taxon>Rhodobacterales</taxon>
        <taxon>Roseobacteraceae</taxon>
        <taxon>Jannaschia</taxon>
    </lineage>
</organism>
<name>A0ABQ4NIX3_9RHOB</name>
<dbReference type="Gene3D" id="1.10.1040.10">
    <property type="entry name" value="N-(1-d-carboxylethyl)-l-norvaline Dehydrogenase, domain 2"/>
    <property type="match status" value="1"/>
</dbReference>
<evidence type="ECO:0000256" key="2">
    <source>
        <dbReference type="ARBA" id="ARBA00023027"/>
    </source>
</evidence>
<dbReference type="PANTHER" id="PTHR43362">
    <property type="entry name" value="MANNITOL DEHYDROGENASE DSF1-RELATED"/>
    <property type="match status" value="1"/>
</dbReference>
<reference evidence="5 6" key="1">
    <citation type="submission" date="2021-05" db="EMBL/GenBank/DDBJ databases">
        <title>Bacteria Genome sequencing.</title>
        <authorList>
            <person name="Takabe Y."/>
            <person name="Nakajima Y."/>
            <person name="Suzuki S."/>
            <person name="Shiozaki T."/>
        </authorList>
    </citation>
    <scope>NUCLEOTIDE SEQUENCE [LARGE SCALE GENOMIC DNA]</scope>
    <source>
        <strain evidence="5 6">AI_62</strain>
    </source>
</reference>
<dbReference type="Proteomes" id="UP000786693">
    <property type="component" value="Unassembled WGS sequence"/>
</dbReference>
<dbReference type="Gene3D" id="3.40.50.720">
    <property type="entry name" value="NAD(P)-binding Rossmann-like Domain"/>
    <property type="match status" value="1"/>
</dbReference>
<keyword evidence="2" id="KW-0520">NAD</keyword>
<dbReference type="SUPFAM" id="SSF51735">
    <property type="entry name" value="NAD(P)-binding Rossmann-fold domains"/>
    <property type="match status" value="1"/>
</dbReference>
<dbReference type="InterPro" id="IPR000669">
    <property type="entry name" value="Mannitol_DH"/>
</dbReference>
<dbReference type="InterPro" id="IPR013131">
    <property type="entry name" value="Mannitol_DH_N"/>
</dbReference>
<dbReference type="PROSITE" id="PS00974">
    <property type="entry name" value="MANNITOL_DHGENASE"/>
    <property type="match status" value="1"/>
</dbReference>
<keyword evidence="6" id="KW-1185">Reference proteome</keyword>
<dbReference type="InterPro" id="IPR050988">
    <property type="entry name" value="Mannitol_DH/Oxidoreductase"/>
</dbReference>